<name>A0AAE3YI50_9ACTN</name>
<organism evidence="1 2">
    <name type="scientific">Catenuloplanes atrovinosus</name>
    <dbReference type="NCBI Taxonomy" id="137266"/>
    <lineage>
        <taxon>Bacteria</taxon>
        <taxon>Bacillati</taxon>
        <taxon>Actinomycetota</taxon>
        <taxon>Actinomycetes</taxon>
        <taxon>Micromonosporales</taxon>
        <taxon>Micromonosporaceae</taxon>
        <taxon>Catenuloplanes</taxon>
    </lineage>
</organism>
<keyword evidence="2" id="KW-1185">Reference proteome</keyword>
<evidence type="ECO:0000313" key="1">
    <source>
        <dbReference type="EMBL" id="MDR7273875.1"/>
    </source>
</evidence>
<dbReference type="RefSeq" id="WP_310362866.1">
    <property type="nucleotide sequence ID" value="NZ_JAVDYB010000001.1"/>
</dbReference>
<sequence length="276" mass="29362">MTTIEIDAHELTRAARALAHAGRWSGAIRLLDAARRTGGAEPGIALAAAEVALESDWYAGTAHAEARLRHPALAHADVWDVGFLRLRAAYRALLFDRGTFRPGPAGRDPRVIEALAADADRLEDQAEDGVRRGWARFYRGLIDDNLAGRRDAAPARYRSALGTGDDLLEREALRHLGDHDHDAGDHDAARSRWEHATALGARAGAVTGTLSQQLLLAVLHRDAGDEAAATALGREVARWATALGATRLAATAGAFLAGTDPTAATGRQEGLTESEI</sequence>
<proteinExistence type="predicted"/>
<comment type="caution">
    <text evidence="1">The sequence shown here is derived from an EMBL/GenBank/DDBJ whole genome shotgun (WGS) entry which is preliminary data.</text>
</comment>
<gene>
    <name evidence="1" type="ORF">J2S41_000653</name>
</gene>
<dbReference type="EMBL" id="JAVDYB010000001">
    <property type="protein sequence ID" value="MDR7273875.1"/>
    <property type="molecule type" value="Genomic_DNA"/>
</dbReference>
<dbReference type="AlphaFoldDB" id="A0AAE3YI50"/>
<reference evidence="1" key="1">
    <citation type="submission" date="2023-07" db="EMBL/GenBank/DDBJ databases">
        <title>Sequencing the genomes of 1000 actinobacteria strains.</title>
        <authorList>
            <person name="Klenk H.-P."/>
        </authorList>
    </citation>
    <scope>NUCLEOTIDE SEQUENCE</scope>
    <source>
        <strain evidence="1">DSM 44707</strain>
    </source>
</reference>
<accession>A0AAE3YI50</accession>
<protein>
    <submittedName>
        <fullName evidence="1">Tetratricopeptide (TPR) repeat protein</fullName>
    </submittedName>
</protein>
<evidence type="ECO:0000313" key="2">
    <source>
        <dbReference type="Proteomes" id="UP001183643"/>
    </source>
</evidence>
<dbReference type="Proteomes" id="UP001183643">
    <property type="component" value="Unassembled WGS sequence"/>
</dbReference>